<dbReference type="CDD" id="cd08432">
    <property type="entry name" value="PBP2_GcdR_TrpI_HvrB_AmpR_like"/>
    <property type="match status" value="1"/>
</dbReference>
<dbReference type="PANTHER" id="PTHR30537:SF74">
    <property type="entry name" value="HTH-TYPE TRANSCRIPTIONAL REGULATOR TRPI"/>
    <property type="match status" value="1"/>
</dbReference>
<dbReference type="Proteomes" id="UP000599578">
    <property type="component" value="Unassembled WGS sequence"/>
</dbReference>
<accession>A0A917ZJN1</accession>
<dbReference type="PANTHER" id="PTHR30537">
    <property type="entry name" value="HTH-TYPE TRANSCRIPTIONAL REGULATOR"/>
    <property type="match status" value="1"/>
</dbReference>
<dbReference type="GO" id="GO:0043565">
    <property type="term" value="F:sequence-specific DNA binding"/>
    <property type="evidence" value="ECO:0007669"/>
    <property type="project" value="TreeGrafter"/>
</dbReference>
<dbReference type="InterPro" id="IPR000847">
    <property type="entry name" value="LysR_HTH_N"/>
</dbReference>
<evidence type="ECO:0000256" key="1">
    <source>
        <dbReference type="ARBA" id="ARBA00009437"/>
    </source>
</evidence>
<dbReference type="Gene3D" id="3.40.190.10">
    <property type="entry name" value="Periplasmic binding protein-like II"/>
    <property type="match status" value="2"/>
</dbReference>
<feature type="domain" description="HTH lysR-type" evidence="5">
    <location>
        <begin position="9"/>
        <end position="66"/>
    </location>
</feature>
<evidence type="ECO:0000313" key="6">
    <source>
        <dbReference type="EMBL" id="GGO84333.1"/>
    </source>
</evidence>
<dbReference type="Gene3D" id="1.10.10.10">
    <property type="entry name" value="Winged helix-like DNA-binding domain superfamily/Winged helix DNA-binding domain"/>
    <property type="match status" value="1"/>
</dbReference>
<evidence type="ECO:0000256" key="3">
    <source>
        <dbReference type="ARBA" id="ARBA00023125"/>
    </source>
</evidence>
<protein>
    <submittedName>
        <fullName evidence="6">LysR family transcriptional regulator</fullName>
    </submittedName>
</protein>
<dbReference type="Pfam" id="PF00126">
    <property type="entry name" value="HTH_1"/>
    <property type="match status" value="1"/>
</dbReference>
<keyword evidence="2" id="KW-0805">Transcription regulation</keyword>
<comment type="similarity">
    <text evidence="1">Belongs to the LysR transcriptional regulatory family.</text>
</comment>
<evidence type="ECO:0000256" key="2">
    <source>
        <dbReference type="ARBA" id="ARBA00023015"/>
    </source>
</evidence>
<comment type="caution">
    <text evidence="6">The sequence shown here is derived from an EMBL/GenBank/DDBJ whole genome shotgun (WGS) entry which is preliminary data.</text>
</comment>
<dbReference type="Pfam" id="PF03466">
    <property type="entry name" value="LysR_substrate"/>
    <property type="match status" value="1"/>
</dbReference>
<dbReference type="PROSITE" id="PS50931">
    <property type="entry name" value="HTH_LYSR"/>
    <property type="match status" value="1"/>
</dbReference>
<dbReference type="RefSeq" id="WP_188861445.1">
    <property type="nucleotide sequence ID" value="NZ_BMLT01000007.1"/>
</dbReference>
<keyword evidence="7" id="KW-1185">Reference proteome</keyword>
<keyword evidence="4" id="KW-0804">Transcription</keyword>
<gene>
    <name evidence="6" type="ORF">GCM10011348_30340</name>
</gene>
<name>A0A917ZJN1_9GAMM</name>
<sequence length="293" mass="32072">MTPSRRKLPPLNALRAFEVSGRRMSFRAAAEELGVTQGAVAQQVRALEEHLGQALFQRLPRGLALTPQGAAYLTDVTRAFDMLGDATGRLLERPDTVTISVTPTVAAKLLIPRLAELNAALPGVELRTVATEALSDFERDQVDIAVRLTRPPFPSGLEAKLLFHQELVAVASPHLIKDLPLPLSTERLRELPLLHDAHDHWPMFLRADGKLPGAVFNQTTLALDAALAGQGIALACRAFVAGDLEAGRLVQVTDETMIKEPSYFLVRKRPSLPLAPRDAVWNWCVARLSLRVD</sequence>
<dbReference type="AlphaFoldDB" id="A0A917ZJN1"/>
<evidence type="ECO:0000313" key="7">
    <source>
        <dbReference type="Proteomes" id="UP000599578"/>
    </source>
</evidence>
<dbReference type="SUPFAM" id="SSF46785">
    <property type="entry name" value="Winged helix' DNA-binding domain"/>
    <property type="match status" value="1"/>
</dbReference>
<keyword evidence="3" id="KW-0238">DNA-binding</keyword>
<reference evidence="6 7" key="1">
    <citation type="journal article" date="2014" name="Int. J. Syst. Evol. Microbiol.">
        <title>Complete genome sequence of Corynebacterium casei LMG S-19264T (=DSM 44701T), isolated from a smear-ripened cheese.</title>
        <authorList>
            <consortium name="US DOE Joint Genome Institute (JGI-PGF)"/>
            <person name="Walter F."/>
            <person name="Albersmeier A."/>
            <person name="Kalinowski J."/>
            <person name="Ruckert C."/>
        </authorList>
    </citation>
    <scope>NUCLEOTIDE SEQUENCE [LARGE SCALE GENOMIC DNA]</scope>
    <source>
        <strain evidence="6 7">CGMCC 1.7286</strain>
    </source>
</reference>
<evidence type="ECO:0000259" key="5">
    <source>
        <dbReference type="PROSITE" id="PS50931"/>
    </source>
</evidence>
<dbReference type="InterPro" id="IPR036390">
    <property type="entry name" value="WH_DNA-bd_sf"/>
</dbReference>
<dbReference type="SUPFAM" id="SSF53850">
    <property type="entry name" value="Periplasmic binding protein-like II"/>
    <property type="match status" value="1"/>
</dbReference>
<evidence type="ECO:0000256" key="4">
    <source>
        <dbReference type="ARBA" id="ARBA00023163"/>
    </source>
</evidence>
<dbReference type="PRINTS" id="PR00039">
    <property type="entry name" value="HTHLYSR"/>
</dbReference>
<proteinExistence type="inferred from homology"/>
<dbReference type="GO" id="GO:0006351">
    <property type="term" value="P:DNA-templated transcription"/>
    <property type="evidence" value="ECO:0007669"/>
    <property type="project" value="TreeGrafter"/>
</dbReference>
<dbReference type="GO" id="GO:0003700">
    <property type="term" value="F:DNA-binding transcription factor activity"/>
    <property type="evidence" value="ECO:0007669"/>
    <property type="project" value="InterPro"/>
</dbReference>
<dbReference type="InterPro" id="IPR058163">
    <property type="entry name" value="LysR-type_TF_proteobact-type"/>
</dbReference>
<dbReference type="InterPro" id="IPR036388">
    <property type="entry name" value="WH-like_DNA-bd_sf"/>
</dbReference>
<dbReference type="InterPro" id="IPR005119">
    <property type="entry name" value="LysR_subst-bd"/>
</dbReference>
<dbReference type="EMBL" id="BMLT01000007">
    <property type="protein sequence ID" value="GGO84333.1"/>
    <property type="molecule type" value="Genomic_DNA"/>
</dbReference>
<organism evidence="6 7">
    <name type="scientific">Marinobacterium nitratireducens</name>
    <dbReference type="NCBI Taxonomy" id="518897"/>
    <lineage>
        <taxon>Bacteria</taxon>
        <taxon>Pseudomonadati</taxon>
        <taxon>Pseudomonadota</taxon>
        <taxon>Gammaproteobacteria</taxon>
        <taxon>Oceanospirillales</taxon>
        <taxon>Oceanospirillaceae</taxon>
        <taxon>Marinobacterium</taxon>
    </lineage>
</organism>